<comment type="caution">
    <text evidence="7">The sequence shown here is derived from an EMBL/GenBank/DDBJ whole genome shotgun (WGS) entry which is preliminary data.</text>
</comment>
<keyword evidence="3 6" id="KW-0812">Transmembrane</keyword>
<dbReference type="InterPro" id="IPR050833">
    <property type="entry name" value="Poly_Biosynth_Transport"/>
</dbReference>
<evidence type="ECO:0000256" key="2">
    <source>
        <dbReference type="ARBA" id="ARBA00022475"/>
    </source>
</evidence>
<feature type="transmembrane region" description="Helical" evidence="6">
    <location>
        <begin position="332"/>
        <end position="351"/>
    </location>
</feature>
<keyword evidence="8" id="KW-1185">Reference proteome</keyword>
<evidence type="ECO:0000256" key="6">
    <source>
        <dbReference type="SAM" id="Phobius"/>
    </source>
</evidence>
<keyword evidence="4 6" id="KW-1133">Transmembrane helix</keyword>
<feature type="transmembrane region" description="Helical" evidence="6">
    <location>
        <begin position="297"/>
        <end position="320"/>
    </location>
</feature>
<proteinExistence type="predicted"/>
<feature type="transmembrane region" description="Helical" evidence="6">
    <location>
        <begin position="180"/>
        <end position="198"/>
    </location>
</feature>
<name>A0ABS6U991_9PSEU</name>
<evidence type="ECO:0000256" key="3">
    <source>
        <dbReference type="ARBA" id="ARBA00022692"/>
    </source>
</evidence>
<feature type="transmembrane region" description="Helical" evidence="6">
    <location>
        <begin position="363"/>
        <end position="384"/>
    </location>
</feature>
<keyword evidence="2" id="KW-1003">Cell membrane</keyword>
<evidence type="ECO:0000256" key="1">
    <source>
        <dbReference type="ARBA" id="ARBA00004651"/>
    </source>
</evidence>
<evidence type="ECO:0000256" key="5">
    <source>
        <dbReference type="ARBA" id="ARBA00023136"/>
    </source>
</evidence>
<sequence length="427" mass="43652">MTRSGRMGTALHLALGLGVLGVAGYAFVAVVGHVFERPAEAGALSALISLYLVVNIVGPGIFAALEQETSRAVSAAVARGEPVRPVARRAAGFAVQSLALLVVAVLVAWPLVLHRVFDERVGLLLALLVAIAGSAAVYWARGVLGGQQRFTAYARTLYVEGAVRLLPGLGLVALAVAEPAAYGMAFALGSALAALSVAGTVRLPRATGPVPERMGRSLAYLMVAVALSQLVANLAPVVVTYRSPDDLVAATVFGSTFVLARIPLFLFAPVQAVLLPKLTRAATLGQRAELERRLKQVVGLVLGVGAVGVVGCAVLGPWAAQVLFNTAERPSVTVLVLLGAATMLMLVAMVVQPTLVALGRQQVVTVAWIAGTVVFLALLVLPVAPVTAALVAQLVGPAVVVAVLAGGVLRALRAGHPGVDAGVPRVG</sequence>
<feature type="transmembrane region" description="Helical" evidence="6">
    <location>
        <begin position="247"/>
        <end position="276"/>
    </location>
</feature>
<gene>
    <name evidence="7" type="ORF">I4I82_14150</name>
</gene>
<dbReference type="PANTHER" id="PTHR30250:SF11">
    <property type="entry name" value="O-ANTIGEN TRANSPORTER-RELATED"/>
    <property type="match status" value="1"/>
</dbReference>
<dbReference type="Proteomes" id="UP000694300">
    <property type="component" value="Unassembled WGS sequence"/>
</dbReference>
<organism evidence="7 8">
    <name type="scientific">Pseudonocardia oceani</name>
    <dbReference type="NCBI Taxonomy" id="2792013"/>
    <lineage>
        <taxon>Bacteria</taxon>
        <taxon>Bacillati</taxon>
        <taxon>Actinomycetota</taxon>
        <taxon>Actinomycetes</taxon>
        <taxon>Pseudonocardiales</taxon>
        <taxon>Pseudonocardiaceae</taxon>
        <taxon>Pseudonocardia</taxon>
    </lineage>
</organism>
<evidence type="ECO:0000313" key="7">
    <source>
        <dbReference type="EMBL" id="MBW0128812.1"/>
    </source>
</evidence>
<feature type="transmembrane region" description="Helical" evidence="6">
    <location>
        <begin position="12"/>
        <end position="35"/>
    </location>
</feature>
<feature type="transmembrane region" description="Helical" evidence="6">
    <location>
        <begin position="152"/>
        <end position="174"/>
    </location>
</feature>
<feature type="transmembrane region" description="Helical" evidence="6">
    <location>
        <begin position="86"/>
        <end position="109"/>
    </location>
</feature>
<dbReference type="EMBL" id="JADQDF010000001">
    <property type="protein sequence ID" value="MBW0128812.1"/>
    <property type="molecule type" value="Genomic_DNA"/>
</dbReference>
<feature type="transmembrane region" description="Helical" evidence="6">
    <location>
        <begin position="121"/>
        <end position="140"/>
    </location>
</feature>
<protein>
    <recommendedName>
        <fullName evidence="9">O-antigen/teichoic acid export membrane protein</fullName>
    </recommendedName>
</protein>
<comment type="subcellular location">
    <subcellularLocation>
        <location evidence="1">Cell membrane</location>
        <topology evidence="1">Multi-pass membrane protein</topology>
    </subcellularLocation>
</comment>
<feature type="transmembrane region" description="Helical" evidence="6">
    <location>
        <begin position="390"/>
        <end position="409"/>
    </location>
</feature>
<evidence type="ECO:0000256" key="4">
    <source>
        <dbReference type="ARBA" id="ARBA00022989"/>
    </source>
</evidence>
<evidence type="ECO:0008006" key="9">
    <source>
        <dbReference type="Google" id="ProtNLM"/>
    </source>
</evidence>
<dbReference type="RefSeq" id="WP_218591247.1">
    <property type="nucleotide sequence ID" value="NZ_JADQDE010000054.1"/>
</dbReference>
<evidence type="ECO:0000313" key="8">
    <source>
        <dbReference type="Proteomes" id="UP000694300"/>
    </source>
</evidence>
<accession>A0ABS6U991</accession>
<feature type="transmembrane region" description="Helical" evidence="6">
    <location>
        <begin position="218"/>
        <end position="241"/>
    </location>
</feature>
<feature type="transmembrane region" description="Helical" evidence="6">
    <location>
        <begin position="41"/>
        <end position="65"/>
    </location>
</feature>
<keyword evidence="5 6" id="KW-0472">Membrane</keyword>
<reference evidence="7 8" key="1">
    <citation type="submission" date="2020-11" db="EMBL/GenBank/DDBJ databases">
        <title>Pseudonocardia abyssalis sp. nov. and Pseudonocardia oceani sp. nov., description and phylogenomic analysis of two novel actinomycetes isolated from the deep Southern Ocean.</title>
        <authorList>
            <person name="Parra J."/>
        </authorList>
    </citation>
    <scope>NUCLEOTIDE SEQUENCE [LARGE SCALE GENOMIC DNA]</scope>
    <source>
        <strain evidence="8">KRD185</strain>
    </source>
</reference>
<dbReference type="PANTHER" id="PTHR30250">
    <property type="entry name" value="PST FAMILY PREDICTED COLANIC ACID TRANSPORTER"/>
    <property type="match status" value="1"/>
</dbReference>